<evidence type="ECO:0000313" key="1">
    <source>
        <dbReference type="EMBL" id="OCA73793.1"/>
    </source>
</evidence>
<protein>
    <submittedName>
        <fullName evidence="1">Uncharacterized protein</fullName>
    </submittedName>
</protein>
<dbReference type="AlphaFoldDB" id="A0A1B8ZQC1"/>
<evidence type="ECO:0000313" key="2">
    <source>
        <dbReference type="Proteomes" id="UP000093432"/>
    </source>
</evidence>
<dbReference type="EMBL" id="MAYG01000001">
    <property type="protein sequence ID" value="OCA73793.1"/>
    <property type="molecule type" value="Genomic_DNA"/>
</dbReference>
<gene>
    <name evidence="1" type="ORF">BBI00_05300</name>
</gene>
<dbReference type="Proteomes" id="UP000093432">
    <property type="component" value="Unassembled WGS sequence"/>
</dbReference>
<reference evidence="2" key="1">
    <citation type="submission" date="2016-07" db="EMBL/GenBank/DDBJ databases">
        <authorList>
            <person name="Florea S."/>
            <person name="Webb J.S."/>
            <person name="Jaromczyk J."/>
            <person name="Schardl C.L."/>
        </authorList>
    </citation>
    <scope>NUCLEOTIDE SEQUENCE [LARGE SCALE GENOMIC DNA]</scope>
    <source>
        <strain evidence="2">CC-VM-7</strain>
    </source>
</reference>
<comment type="caution">
    <text evidence="1">The sequence shown here is derived from an EMBL/GenBank/DDBJ whole genome shotgun (WGS) entry which is preliminary data.</text>
</comment>
<proteinExistence type="predicted"/>
<name>A0A1B8ZQC1_9FLAO</name>
<accession>A0A1B8ZQC1</accession>
<sequence length="68" mass="7682">MLCFSDAKILFLKLLIFKGAKHKINKVDSLKRMDKHASSSATKSQLCSLKINGILHELCVKNDSRHDL</sequence>
<organism evidence="1 2">
    <name type="scientific">Chryseobacterium arthrosphaerae</name>
    <dbReference type="NCBI Taxonomy" id="651561"/>
    <lineage>
        <taxon>Bacteria</taxon>
        <taxon>Pseudomonadati</taxon>
        <taxon>Bacteroidota</taxon>
        <taxon>Flavobacteriia</taxon>
        <taxon>Flavobacteriales</taxon>
        <taxon>Weeksellaceae</taxon>
        <taxon>Chryseobacterium group</taxon>
        <taxon>Chryseobacterium</taxon>
    </lineage>
</organism>